<keyword evidence="5" id="KW-0680">Restriction system</keyword>
<evidence type="ECO:0000256" key="4">
    <source>
        <dbReference type="ARBA" id="ARBA00022691"/>
    </source>
</evidence>
<dbReference type="PANTHER" id="PTHR10629">
    <property type="entry name" value="CYTOSINE-SPECIFIC METHYLTRANSFERASE"/>
    <property type="match status" value="1"/>
</dbReference>
<accession>A0A7K1L2A9</accession>
<dbReference type="PANTHER" id="PTHR10629:SF52">
    <property type="entry name" value="DNA (CYTOSINE-5)-METHYLTRANSFERASE 1"/>
    <property type="match status" value="1"/>
</dbReference>
<sequence length="331" mass="35831">MSVRTEGETVARLTSLEICAGGGGQALGLESAGFDPVMLIDNDPDAYATLRSNRPNWDVRQGDLLSFAGNDHPQVLDVDLLAGGPPRLPYSVAGNRKGPESDRRDLLRAAVWLATEVQPRALMLENVPALVKEPRFVKTRSFVEEELKNAGYEVRWKILDAQDFGVPQRREHGVIVAMRPDDMNRFEWPEPTGGAITVGEALWRSMASRGWGGAAEWRLMANEVAPTIVGGSKDRGGADLGPSRTKRIWARLGVNGGSLADEVPGPEFVLDPEGEGGLPKLTVPQAAVLQAFPDDWTFAGRKTSRYRQIAQAIPPPLAAALGRRIAQAIAT</sequence>
<organism evidence="8 9">
    <name type="scientific">Actinomadura litoris</name>
    <dbReference type="NCBI Taxonomy" id="2678616"/>
    <lineage>
        <taxon>Bacteria</taxon>
        <taxon>Bacillati</taxon>
        <taxon>Actinomycetota</taxon>
        <taxon>Actinomycetes</taxon>
        <taxon>Streptosporangiales</taxon>
        <taxon>Thermomonosporaceae</taxon>
        <taxon>Actinomadura</taxon>
    </lineage>
</organism>
<evidence type="ECO:0000256" key="3">
    <source>
        <dbReference type="ARBA" id="ARBA00022679"/>
    </source>
</evidence>
<keyword evidence="2 6" id="KW-0489">Methyltransferase</keyword>
<protein>
    <recommendedName>
        <fullName evidence="1">DNA (cytosine-5-)-methyltransferase</fullName>
        <ecNumber evidence="1">2.1.1.37</ecNumber>
    </recommendedName>
</protein>
<dbReference type="GO" id="GO:0032259">
    <property type="term" value="P:methylation"/>
    <property type="evidence" value="ECO:0007669"/>
    <property type="project" value="UniProtKB-KW"/>
</dbReference>
<proteinExistence type="inferred from homology"/>
<name>A0A7K1L2A9_9ACTN</name>
<dbReference type="AlphaFoldDB" id="A0A7K1L2A9"/>
<dbReference type="GO" id="GO:0003677">
    <property type="term" value="F:DNA binding"/>
    <property type="evidence" value="ECO:0007669"/>
    <property type="project" value="TreeGrafter"/>
</dbReference>
<keyword evidence="4 6" id="KW-0949">S-adenosyl-L-methionine</keyword>
<dbReference type="Gene3D" id="3.90.120.10">
    <property type="entry name" value="DNA Methylase, subunit A, domain 2"/>
    <property type="match status" value="1"/>
</dbReference>
<dbReference type="EC" id="2.1.1.37" evidence="1"/>
<dbReference type="PRINTS" id="PR00105">
    <property type="entry name" value="C5METTRFRASE"/>
</dbReference>
<evidence type="ECO:0000256" key="7">
    <source>
        <dbReference type="RuleBase" id="RU000416"/>
    </source>
</evidence>
<dbReference type="InterPro" id="IPR001525">
    <property type="entry name" value="C5_MeTfrase"/>
</dbReference>
<dbReference type="GO" id="GO:0009307">
    <property type="term" value="P:DNA restriction-modification system"/>
    <property type="evidence" value="ECO:0007669"/>
    <property type="project" value="UniProtKB-KW"/>
</dbReference>
<dbReference type="NCBIfam" id="TIGR00675">
    <property type="entry name" value="dcm"/>
    <property type="match status" value="1"/>
</dbReference>
<evidence type="ECO:0000256" key="2">
    <source>
        <dbReference type="ARBA" id="ARBA00022603"/>
    </source>
</evidence>
<dbReference type="Pfam" id="PF00145">
    <property type="entry name" value="DNA_methylase"/>
    <property type="match status" value="1"/>
</dbReference>
<dbReference type="GO" id="GO:0044027">
    <property type="term" value="P:negative regulation of gene expression via chromosomal CpG island methylation"/>
    <property type="evidence" value="ECO:0007669"/>
    <property type="project" value="TreeGrafter"/>
</dbReference>
<evidence type="ECO:0000313" key="8">
    <source>
        <dbReference type="EMBL" id="MUN38541.1"/>
    </source>
</evidence>
<dbReference type="Gene3D" id="3.40.50.150">
    <property type="entry name" value="Vaccinia Virus protein VP39"/>
    <property type="match status" value="1"/>
</dbReference>
<evidence type="ECO:0000256" key="6">
    <source>
        <dbReference type="PROSITE-ProRule" id="PRU01016"/>
    </source>
</evidence>
<evidence type="ECO:0000313" key="9">
    <source>
        <dbReference type="Proteomes" id="UP000432015"/>
    </source>
</evidence>
<dbReference type="EMBL" id="WOFH01000006">
    <property type="protein sequence ID" value="MUN38541.1"/>
    <property type="molecule type" value="Genomic_DNA"/>
</dbReference>
<dbReference type="GO" id="GO:0003886">
    <property type="term" value="F:DNA (cytosine-5-)-methyltransferase activity"/>
    <property type="evidence" value="ECO:0007669"/>
    <property type="project" value="UniProtKB-EC"/>
</dbReference>
<dbReference type="InterPro" id="IPR050390">
    <property type="entry name" value="C5-Methyltransferase"/>
</dbReference>
<dbReference type="InterPro" id="IPR029063">
    <property type="entry name" value="SAM-dependent_MTases_sf"/>
</dbReference>
<dbReference type="SUPFAM" id="SSF53335">
    <property type="entry name" value="S-adenosyl-L-methionine-dependent methyltransferases"/>
    <property type="match status" value="1"/>
</dbReference>
<dbReference type="PROSITE" id="PS51679">
    <property type="entry name" value="SAM_MT_C5"/>
    <property type="match status" value="1"/>
</dbReference>
<comment type="similarity">
    <text evidence="6 7">Belongs to the class I-like SAM-binding methyltransferase superfamily. C5-methyltransferase family.</text>
</comment>
<comment type="caution">
    <text evidence="6">Lacks conserved residue(s) required for the propagation of feature annotation.</text>
</comment>
<evidence type="ECO:0000256" key="5">
    <source>
        <dbReference type="ARBA" id="ARBA00022747"/>
    </source>
</evidence>
<keyword evidence="9" id="KW-1185">Reference proteome</keyword>
<reference evidence="8 9" key="1">
    <citation type="submission" date="2019-11" db="EMBL/GenBank/DDBJ databases">
        <authorList>
            <person name="Cao P."/>
        </authorList>
    </citation>
    <scope>NUCLEOTIDE SEQUENCE [LARGE SCALE GENOMIC DNA]</scope>
    <source>
        <strain evidence="8 9">NEAU-AAG5</strain>
    </source>
</reference>
<dbReference type="Proteomes" id="UP000432015">
    <property type="component" value="Unassembled WGS sequence"/>
</dbReference>
<gene>
    <name evidence="8" type="primary">dcm</name>
    <name evidence="8" type="ORF">GNZ18_18280</name>
</gene>
<keyword evidence="3 6" id="KW-0808">Transferase</keyword>
<comment type="caution">
    <text evidence="8">The sequence shown here is derived from an EMBL/GenBank/DDBJ whole genome shotgun (WGS) entry which is preliminary data.</text>
</comment>
<evidence type="ECO:0000256" key="1">
    <source>
        <dbReference type="ARBA" id="ARBA00011975"/>
    </source>
</evidence>